<keyword evidence="2" id="KW-0677">Repeat</keyword>
<sequence>YPTVPFAELQRHQACVNALAWAPHSSCHIFTAGDDAQALIWELSGASQPLVEGGGPDPMLAYTAGAEINQLQWSSLQSDWI</sequence>
<proteinExistence type="predicted"/>
<accession>A0AA38FCY1</accession>
<reference evidence="4 5" key="1">
    <citation type="journal article" date="2021" name="Nat. Plants">
        <title>The Taxus genome provides insights into paclitaxel biosynthesis.</title>
        <authorList>
            <person name="Xiong X."/>
            <person name="Gou J."/>
            <person name="Liao Q."/>
            <person name="Li Y."/>
            <person name="Zhou Q."/>
            <person name="Bi G."/>
            <person name="Li C."/>
            <person name="Du R."/>
            <person name="Wang X."/>
            <person name="Sun T."/>
            <person name="Guo L."/>
            <person name="Liang H."/>
            <person name="Lu P."/>
            <person name="Wu Y."/>
            <person name="Zhang Z."/>
            <person name="Ro D.K."/>
            <person name="Shang Y."/>
            <person name="Huang S."/>
            <person name="Yan J."/>
        </authorList>
    </citation>
    <scope>NUCLEOTIDE SEQUENCE [LARGE SCALE GENOMIC DNA]</scope>
    <source>
        <strain evidence="4">Ta-2019</strain>
    </source>
</reference>
<evidence type="ECO:0000256" key="3">
    <source>
        <dbReference type="PROSITE-ProRule" id="PRU00221"/>
    </source>
</evidence>
<dbReference type="SMART" id="SM00320">
    <property type="entry name" value="WD40"/>
    <property type="match status" value="1"/>
</dbReference>
<dbReference type="Gene3D" id="2.130.10.10">
    <property type="entry name" value="YVTN repeat-like/Quinoprotein amine dehydrogenase"/>
    <property type="match status" value="1"/>
</dbReference>
<dbReference type="SUPFAM" id="SSF50978">
    <property type="entry name" value="WD40 repeat-like"/>
    <property type="match status" value="1"/>
</dbReference>
<dbReference type="OMA" id="SSCHIFT"/>
<dbReference type="PROSITE" id="PS00678">
    <property type="entry name" value="WD_REPEATS_1"/>
    <property type="match status" value="1"/>
</dbReference>
<feature type="non-terminal residue" evidence="4">
    <location>
        <position position="81"/>
    </location>
</feature>
<dbReference type="InterPro" id="IPR036322">
    <property type="entry name" value="WD40_repeat_dom_sf"/>
</dbReference>
<comment type="caution">
    <text evidence="4">The sequence shown here is derived from an EMBL/GenBank/DDBJ whole genome shotgun (WGS) entry which is preliminary data.</text>
</comment>
<evidence type="ECO:0000256" key="2">
    <source>
        <dbReference type="ARBA" id="ARBA00022737"/>
    </source>
</evidence>
<dbReference type="InterPro" id="IPR019775">
    <property type="entry name" value="WD40_repeat_CS"/>
</dbReference>
<gene>
    <name evidence="4" type="ORF">KI387_029127</name>
</gene>
<evidence type="ECO:0000313" key="4">
    <source>
        <dbReference type="EMBL" id="KAH9297445.1"/>
    </source>
</evidence>
<feature type="repeat" description="WD" evidence="3">
    <location>
        <begin position="9"/>
        <end position="51"/>
    </location>
</feature>
<dbReference type="PROSITE" id="PS50082">
    <property type="entry name" value="WD_REPEATS_2"/>
    <property type="match status" value="1"/>
</dbReference>
<evidence type="ECO:0000313" key="5">
    <source>
        <dbReference type="Proteomes" id="UP000824469"/>
    </source>
</evidence>
<dbReference type="AlphaFoldDB" id="A0AA38FCY1"/>
<evidence type="ECO:0000256" key="1">
    <source>
        <dbReference type="ARBA" id="ARBA00022574"/>
    </source>
</evidence>
<dbReference type="Proteomes" id="UP000824469">
    <property type="component" value="Unassembled WGS sequence"/>
</dbReference>
<name>A0AA38FCY1_TAXCH</name>
<keyword evidence="1 3" id="KW-0853">WD repeat</keyword>
<dbReference type="InterPro" id="IPR015943">
    <property type="entry name" value="WD40/YVTN_repeat-like_dom_sf"/>
</dbReference>
<dbReference type="PANTHER" id="PTHR19919">
    <property type="entry name" value="WD REPEAT CONTAINING PROTEIN"/>
    <property type="match status" value="1"/>
</dbReference>
<dbReference type="EMBL" id="JAHRHJ020000010">
    <property type="protein sequence ID" value="KAH9297445.1"/>
    <property type="molecule type" value="Genomic_DNA"/>
</dbReference>
<keyword evidence="5" id="KW-1185">Reference proteome</keyword>
<dbReference type="InterPro" id="IPR001680">
    <property type="entry name" value="WD40_rpt"/>
</dbReference>
<organism evidence="4 5">
    <name type="scientific">Taxus chinensis</name>
    <name type="common">Chinese yew</name>
    <name type="synonym">Taxus wallichiana var. chinensis</name>
    <dbReference type="NCBI Taxonomy" id="29808"/>
    <lineage>
        <taxon>Eukaryota</taxon>
        <taxon>Viridiplantae</taxon>
        <taxon>Streptophyta</taxon>
        <taxon>Embryophyta</taxon>
        <taxon>Tracheophyta</taxon>
        <taxon>Spermatophyta</taxon>
        <taxon>Pinopsida</taxon>
        <taxon>Pinidae</taxon>
        <taxon>Conifers II</taxon>
        <taxon>Cupressales</taxon>
        <taxon>Taxaceae</taxon>
        <taxon>Taxus</taxon>
    </lineage>
</organism>
<feature type="non-terminal residue" evidence="4">
    <location>
        <position position="1"/>
    </location>
</feature>
<protein>
    <submittedName>
        <fullName evidence="4">Uncharacterized protein</fullName>
    </submittedName>
</protein>
<dbReference type="InterPro" id="IPR045159">
    <property type="entry name" value="DCAF7-like"/>
</dbReference>